<dbReference type="EMBL" id="MFMW01000004">
    <property type="protein sequence ID" value="OGG87637.1"/>
    <property type="molecule type" value="Genomic_DNA"/>
</dbReference>
<dbReference type="Proteomes" id="UP000179136">
    <property type="component" value="Unassembled WGS sequence"/>
</dbReference>
<sequence length="333" mass="37628">MDKSTENSTLPLKGTETFPSATKLSSEMEKPKFWENPTFLFVLMGVLTMVVMISTYFIAQRYDDPMIVIASVSIVAGITTLIGGITIKTIDQLSQANRMKTEFVSIASHQLRTPLSIIKWYAEFLLKPEKQKNLTPEQLGYIKTINQANLRMIRLVNDLLDISRVESGKIQIQPEMTNIIELTKNIIAENHTLADQKKIKLQLKYDNTIPLLLVDPKRIAMVIENLLSNGIKYTRHDRHGVVSTELSKDGNKFLFSMADNGVGIPASDHKNIFKKFFRANNTMRLKTSGTGLGLFIAKAIVESHKGKMWFVSKENEGTTFYFNLPLKQKKLGV</sequence>
<evidence type="ECO:0000256" key="1">
    <source>
        <dbReference type="ARBA" id="ARBA00000085"/>
    </source>
</evidence>
<evidence type="ECO:0000313" key="16">
    <source>
        <dbReference type="Proteomes" id="UP000179136"/>
    </source>
</evidence>
<dbReference type="PRINTS" id="PR00344">
    <property type="entry name" value="BCTRLSENSOR"/>
</dbReference>
<keyword evidence="5" id="KW-0597">Phosphoprotein</keyword>
<dbReference type="InterPro" id="IPR050736">
    <property type="entry name" value="Sensor_HK_Regulatory"/>
</dbReference>
<dbReference type="InterPro" id="IPR003594">
    <property type="entry name" value="HATPase_dom"/>
</dbReference>
<dbReference type="GO" id="GO:0000155">
    <property type="term" value="F:phosphorelay sensor kinase activity"/>
    <property type="evidence" value="ECO:0007669"/>
    <property type="project" value="InterPro"/>
</dbReference>
<proteinExistence type="predicted"/>
<dbReference type="EC" id="2.7.13.3" evidence="3"/>
<evidence type="ECO:0000313" key="15">
    <source>
        <dbReference type="EMBL" id="OGG87637.1"/>
    </source>
</evidence>
<comment type="catalytic activity">
    <reaction evidence="1">
        <text>ATP + protein L-histidine = ADP + protein N-phospho-L-histidine.</text>
        <dbReference type="EC" id="2.7.13.3"/>
    </reaction>
</comment>
<feature type="transmembrane region" description="Helical" evidence="13">
    <location>
        <begin position="66"/>
        <end position="87"/>
    </location>
</feature>
<reference evidence="15 16" key="1">
    <citation type="journal article" date="2016" name="Nat. Commun.">
        <title>Thousands of microbial genomes shed light on interconnected biogeochemical processes in an aquifer system.</title>
        <authorList>
            <person name="Anantharaman K."/>
            <person name="Brown C.T."/>
            <person name="Hug L.A."/>
            <person name="Sharon I."/>
            <person name="Castelle C.J."/>
            <person name="Probst A.J."/>
            <person name="Thomas B.C."/>
            <person name="Singh A."/>
            <person name="Wilkins M.J."/>
            <person name="Karaoz U."/>
            <person name="Brodie E.L."/>
            <person name="Williams K.H."/>
            <person name="Hubbard S.S."/>
            <person name="Banfield J.F."/>
        </authorList>
    </citation>
    <scope>NUCLEOTIDE SEQUENCE [LARGE SCALE GENOMIC DNA]</scope>
</reference>
<dbReference type="PANTHER" id="PTHR43711:SF1">
    <property type="entry name" value="HISTIDINE KINASE 1"/>
    <property type="match status" value="1"/>
</dbReference>
<organism evidence="15 16">
    <name type="scientific">Candidatus Kuenenbacteria bacterium RIFCSPHIGHO2_02_FULL_39_13</name>
    <dbReference type="NCBI Taxonomy" id="1798561"/>
    <lineage>
        <taxon>Bacteria</taxon>
        <taxon>Candidatus Kueneniibacteriota</taxon>
    </lineage>
</organism>
<evidence type="ECO:0000259" key="14">
    <source>
        <dbReference type="PROSITE" id="PS50109"/>
    </source>
</evidence>
<protein>
    <recommendedName>
        <fullName evidence="3">histidine kinase</fullName>
        <ecNumber evidence="3">2.7.13.3</ecNumber>
    </recommendedName>
</protein>
<dbReference type="SUPFAM" id="SSF47384">
    <property type="entry name" value="Homodimeric domain of signal transducing histidine kinase"/>
    <property type="match status" value="1"/>
</dbReference>
<dbReference type="Gene3D" id="1.10.287.130">
    <property type="match status" value="1"/>
</dbReference>
<dbReference type="PANTHER" id="PTHR43711">
    <property type="entry name" value="TWO-COMPONENT HISTIDINE KINASE"/>
    <property type="match status" value="1"/>
</dbReference>
<evidence type="ECO:0000256" key="6">
    <source>
        <dbReference type="ARBA" id="ARBA00022679"/>
    </source>
</evidence>
<dbReference type="InterPro" id="IPR003661">
    <property type="entry name" value="HisK_dim/P_dom"/>
</dbReference>
<dbReference type="AlphaFoldDB" id="A0A1F6FP52"/>
<comment type="subcellular location">
    <subcellularLocation>
        <location evidence="2">Cell membrane</location>
    </subcellularLocation>
</comment>
<keyword evidence="7" id="KW-0547">Nucleotide-binding</keyword>
<evidence type="ECO:0000256" key="9">
    <source>
        <dbReference type="ARBA" id="ARBA00022840"/>
    </source>
</evidence>
<dbReference type="Pfam" id="PF02518">
    <property type="entry name" value="HATPase_c"/>
    <property type="match status" value="1"/>
</dbReference>
<keyword evidence="8" id="KW-0418">Kinase</keyword>
<dbReference type="Gene3D" id="3.30.565.10">
    <property type="entry name" value="Histidine kinase-like ATPase, C-terminal domain"/>
    <property type="match status" value="1"/>
</dbReference>
<dbReference type="InterPro" id="IPR036890">
    <property type="entry name" value="HATPase_C_sf"/>
</dbReference>
<evidence type="ECO:0000256" key="7">
    <source>
        <dbReference type="ARBA" id="ARBA00022741"/>
    </source>
</evidence>
<keyword evidence="4" id="KW-1003">Cell membrane</keyword>
<feature type="transmembrane region" description="Helical" evidence="13">
    <location>
        <begin position="38"/>
        <end position="59"/>
    </location>
</feature>
<evidence type="ECO:0000256" key="4">
    <source>
        <dbReference type="ARBA" id="ARBA00022475"/>
    </source>
</evidence>
<dbReference type="CDD" id="cd00082">
    <property type="entry name" value="HisKA"/>
    <property type="match status" value="1"/>
</dbReference>
<dbReference type="InterPro" id="IPR036097">
    <property type="entry name" value="HisK_dim/P_sf"/>
</dbReference>
<dbReference type="FunFam" id="3.30.565.10:FF:000023">
    <property type="entry name" value="PAS domain-containing sensor histidine kinase"/>
    <property type="match status" value="1"/>
</dbReference>
<dbReference type="InterPro" id="IPR004358">
    <property type="entry name" value="Sig_transdc_His_kin-like_C"/>
</dbReference>
<evidence type="ECO:0000256" key="13">
    <source>
        <dbReference type="SAM" id="Phobius"/>
    </source>
</evidence>
<dbReference type="GO" id="GO:0005524">
    <property type="term" value="F:ATP binding"/>
    <property type="evidence" value="ECO:0007669"/>
    <property type="project" value="UniProtKB-KW"/>
</dbReference>
<comment type="caution">
    <text evidence="15">The sequence shown here is derived from an EMBL/GenBank/DDBJ whole genome shotgun (WGS) entry which is preliminary data.</text>
</comment>
<evidence type="ECO:0000256" key="12">
    <source>
        <dbReference type="SAM" id="MobiDB-lite"/>
    </source>
</evidence>
<dbReference type="PROSITE" id="PS50109">
    <property type="entry name" value="HIS_KIN"/>
    <property type="match status" value="1"/>
</dbReference>
<dbReference type="STRING" id="1798561.A3B87_02320"/>
<dbReference type="Pfam" id="PF00512">
    <property type="entry name" value="HisKA"/>
    <property type="match status" value="1"/>
</dbReference>
<evidence type="ECO:0000256" key="3">
    <source>
        <dbReference type="ARBA" id="ARBA00012438"/>
    </source>
</evidence>
<gene>
    <name evidence="15" type="ORF">A3B87_02320</name>
</gene>
<evidence type="ECO:0000256" key="11">
    <source>
        <dbReference type="ARBA" id="ARBA00023136"/>
    </source>
</evidence>
<evidence type="ECO:0000256" key="5">
    <source>
        <dbReference type="ARBA" id="ARBA00022553"/>
    </source>
</evidence>
<feature type="compositionally biased region" description="Polar residues" evidence="12">
    <location>
        <begin position="1"/>
        <end position="10"/>
    </location>
</feature>
<keyword evidence="13" id="KW-1133">Transmembrane helix</keyword>
<accession>A0A1F6FP52</accession>
<keyword evidence="10" id="KW-0902">Two-component regulatory system</keyword>
<dbReference type="GO" id="GO:0005886">
    <property type="term" value="C:plasma membrane"/>
    <property type="evidence" value="ECO:0007669"/>
    <property type="project" value="UniProtKB-SubCell"/>
</dbReference>
<keyword evidence="11 13" id="KW-0472">Membrane</keyword>
<dbReference type="SUPFAM" id="SSF55874">
    <property type="entry name" value="ATPase domain of HSP90 chaperone/DNA topoisomerase II/histidine kinase"/>
    <property type="match status" value="1"/>
</dbReference>
<dbReference type="InterPro" id="IPR005467">
    <property type="entry name" value="His_kinase_dom"/>
</dbReference>
<keyword evidence="6" id="KW-0808">Transferase</keyword>
<dbReference type="SMART" id="SM00387">
    <property type="entry name" value="HATPase_c"/>
    <property type="match status" value="1"/>
</dbReference>
<evidence type="ECO:0000256" key="10">
    <source>
        <dbReference type="ARBA" id="ARBA00023012"/>
    </source>
</evidence>
<feature type="region of interest" description="Disordered" evidence="12">
    <location>
        <begin position="1"/>
        <end position="23"/>
    </location>
</feature>
<evidence type="ECO:0000256" key="2">
    <source>
        <dbReference type="ARBA" id="ARBA00004236"/>
    </source>
</evidence>
<evidence type="ECO:0000256" key="8">
    <source>
        <dbReference type="ARBA" id="ARBA00022777"/>
    </source>
</evidence>
<keyword evidence="9" id="KW-0067">ATP-binding</keyword>
<dbReference type="SMART" id="SM00388">
    <property type="entry name" value="HisKA"/>
    <property type="match status" value="1"/>
</dbReference>
<keyword evidence="13" id="KW-0812">Transmembrane</keyword>
<feature type="domain" description="Histidine kinase" evidence="14">
    <location>
        <begin position="106"/>
        <end position="328"/>
    </location>
</feature>
<name>A0A1F6FP52_9BACT</name>